<name>A0AAD8DN20_MYTSE</name>
<protein>
    <recommendedName>
        <fullName evidence="3">Transport and Golgi organization protein 2</fullName>
    </recommendedName>
</protein>
<keyword evidence="2" id="KW-1185">Reference proteome</keyword>
<proteinExistence type="predicted"/>
<gene>
    <name evidence="1" type="ORF">PYW07_008333</name>
</gene>
<evidence type="ECO:0008006" key="3">
    <source>
        <dbReference type="Google" id="ProtNLM"/>
    </source>
</evidence>
<accession>A0AAD8DN20</accession>
<sequence length="332" mass="37768">MGDLASDVCLKTLCHNGWVQIPQLEQIVTPYNHNPKTRNRRGVYGNNNENLKTWVQNMCILFMYNGTHDAKSDYSLVLISNRDEYYNRATQNMGPWKEDPNVIGGRDLEVNEGGTWLAVAPTRKKLGVLLNLAGINKSEAKSRGKIVADYVKSEKHIQGYIQQIKQYTKDCNDFIFVSVEFRSAGPTITSYSNANDELTAHKEAYVGFGNSLPEEPLKKVDAGRIKLTQILTTFSKVSMQEELLDKLIELLKSDERHLPDHTLETKRPNLYKELSSIFVCIPKGNYGTRTHTIVLVTKTGHMKIIELTLEAPIDPLSPKWTRTEYEFDMELN</sequence>
<dbReference type="AlphaFoldDB" id="A0AAD8DN20"/>
<dbReference type="Proteomes" id="UP001231518">
    <property type="component" value="Chromosome 21"/>
</dbReference>
<comment type="caution">
    <text evidence="1">The sequence shown here is derived from an EMBL/GenBank/DDBJ whole genome shotgun (WGS) entry which is preliminary data.</text>
</comment>
<evidence type="ECO:0000313" key="2">
    <source>
        <dbReference type="Proteomes" id="UP001231518"/>
    </source>
</evidence>
<organism evidence="1 2">
    <name type="scientific">Mythimna separata</name>
    <name type="common">Oriental armyworm</name>
    <name type="synonym">Pseudaletia separata</name>
    <dbReference type="NCBI Taxonomy" id="271217"/>
    <lineage>
        <taxon>Eukaryota</taxon>
        <taxon>Metazoa</taxon>
        <taxon>Ecdysozoa</taxon>
        <taxon>Arthropoda</taxon>
        <taxon>Hexapoda</taxon>
        <taxon>Insecta</taxon>
        <taxon>Pterygota</taxon>
        <taxon>Neoptera</taxon>
        <taxon>Endopterygota</taxon>
        <taxon>Lepidoptera</taxon>
        <taxon>Glossata</taxon>
        <taxon>Ditrysia</taxon>
        <taxon>Noctuoidea</taxon>
        <taxon>Noctuidae</taxon>
        <taxon>Noctuinae</taxon>
        <taxon>Hadenini</taxon>
        <taxon>Mythimna</taxon>
    </lineage>
</organism>
<dbReference type="GO" id="GO:0009306">
    <property type="term" value="P:protein secretion"/>
    <property type="evidence" value="ECO:0007669"/>
    <property type="project" value="TreeGrafter"/>
</dbReference>
<dbReference type="Pfam" id="PF05742">
    <property type="entry name" value="TANGO2"/>
    <property type="match status" value="1"/>
</dbReference>
<evidence type="ECO:0000313" key="1">
    <source>
        <dbReference type="EMBL" id="KAJ8711091.1"/>
    </source>
</evidence>
<dbReference type="GO" id="GO:0007030">
    <property type="term" value="P:Golgi organization"/>
    <property type="evidence" value="ECO:0007669"/>
    <property type="project" value="TreeGrafter"/>
</dbReference>
<dbReference type="EMBL" id="JARGEI010000022">
    <property type="protein sequence ID" value="KAJ8711091.1"/>
    <property type="molecule type" value="Genomic_DNA"/>
</dbReference>
<reference evidence="1" key="1">
    <citation type="submission" date="2023-03" db="EMBL/GenBank/DDBJ databases">
        <title>Chromosome-level genomes of two armyworms, Mythimna separata and Mythimna loreyi, provide insights into the biosynthesis and reception of sex pheromones.</title>
        <authorList>
            <person name="Zhao H."/>
        </authorList>
    </citation>
    <scope>NUCLEOTIDE SEQUENCE</scope>
    <source>
        <strain evidence="1">BeijingLab</strain>
        <tissue evidence="1">Pupa</tissue>
    </source>
</reference>
<dbReference type="InterPro" id="IPR008551">
    <property type="entry name" value="TANGO2"/>
</dbReference>
<dbReference type="PANTHER" id="PTHR17985:SF8">
    <property type="entry name" value="TRANSPORT AND GOLGI ORGANIZATION PROTEIN 2 HOMOLOG"/>
    <property type="match status" value="1"/>
</dbReference>
<dbReference type="GO" id="GO:0005794">
    <property type="term" value="C:Golgi apparatus"/>
    <property type="evidence" value="ECO:0007669"/>
    <property type="project" value="TreeGrafter"/>
</dbReference>
<dbReference type="PANTHER" id="PTHR17985">
    <property type="entry name" value="SER/THR-RICH PROTEIN T10 IN DGCR REGION"/>
    <property type="match status" value="1"/>
</dbReference>